<comment type="subcellular location">
    <subcellularLocation>
        <location evidence="1 3">Nucleus</location>
    </subcellularLocation>
</comment>
<gene>
    <name evidence="5" type="ORF">CCMP2556_LOCUS49252</name>
</gene>
<proteinExistence type="predicted"/>
<protein>
    <recommendedName>
        <fullName evidence="4">TFIIS N-terminal domain-containing protein</fullName>
    </recommendedName>
</protein>
<evidence type="ECO:0000256" key="3">
    <source>
        <dbReference type="PROSITE-ProRule" id="PRU00649"/>
    </source>
</evidence>
<evidence type="ECO:0000259" key="4">
    <source>
        <dbReference type="PROSITE" id="PS51319"/>
    </source>
</evidence>
<evidence type="ECO:0000313" key="5">
    <source>
        <dbReference type="EMBL" id="CAK9105192.1"/>
    </source>
</evidence>
<comment type="caution">
    <text evidence="5">The sequence shown here is derived from an EMBL/GenBank/DDBJ whole genome shotgun (WGS) entry which is preliminary data.</text>
</comment>
<keyword evidence="2 3" id="KW-0539">Nucleus</keyword>
<dbReference type="EMBL" id="CAXAMN010026694">
    <property type="protein sequence ID" value="CAK9105192.1"/>
    <property type="molecule type" value="Genomic_DNA"/>
</dbReference>
<sequence>MGKHCGGSREVVNKVQLDGSWSFQAQFKALQACNQEDDLSFKTNSVKEVTDHGRSEAIARLQSVLAESPAPVKKRKADEIENGANEDDRKIVEALNEAEADLRKNVRTLLAPLKELEKVAGRSESDAAALAIFRQLRQLNVTVECLKATKIAAELNKPCWRGSQAAPRVRSAATNLIKGWRSMYRAETGKKDGALEASRARQVRIQAVDLEEKVFTQTQKMNEYCRIIELVCQDLMQCSDISQRLLQGTLSGDDLVTKNAGRMRIKARAVDVIDVEEKEESNL</sequence>
<dbReference type="Gene3D" id="1.20.930.10">
    <property type="entry name" value="Conserved domain common to transcription factors TFIIS, elongin A, CRSP70"/>
    <property type="match status" value="1"/>
</dbReference>
<dbReference type="InterPro" id="IPR017923">
    <property type="entry name" value="TFIIS_N"/>
</dbReference>
<dbReference type="PROSITE" id="PS51319">
    <property type="entry name" value="TFIIS_N"/>
    <property type="match status" value="1"/>
</dbReference>
<keyword evidence="6" id="KW-1185">Reference proteome</keyword>
<dbReference type="Proteomes" id="UP001642484">
    <property type="component" value="Unassembled WGS sequence"/>
</dbReference>
<dbReference type="SUPFAM" id="SSF47676">
    <property type="entry name" value="Conserved domain common to transcription factors TFIIS, elongin A, CRSP70"/>
    <property type="match status" value="1"/>
</dbReference>
<dbReference type="Pfam" id="PF08711">
    <property type="entry name" value="Med26"/>
    <property type="match status" value="1"/>
</dbReference>
<organism evidence="5 6">
    <name type="scientific">Durusdinium trenchii</name>
    <dbReference type="NCBI Taxonomy" id="1381693"/>
    <lineage>
        <taxon>Eukaryota</taxon>
        <taxon>Sar</taxon>
        <taxon>Alveolata</taxon>
        <taxon>Dinophyceae</taxon>
        <taxon>Suessiales</taxon>
        <taxon>Symbiodiniaceae</taxon>
        <taxon>Durusdinium</taxon>
    </lineage>
</organism>
<evidence type="ECO:0000313" key="6">
    <source>
        <dbReference type="Proteomes" id="UP001642484"/>
    </source>
</evidence>
<dbReference type="SMART" id="SM00509">
    <property type="entry name" value="TFS2N"/>
    <property type="match status" value="1"/>
</dbReference>
<feature type="domain" description="TFIIS N-terminal" evidence="4">
    <location>
        <begin position="108"/>
        <end position="187"/>
    </location>
</feature>
<evidence type="ECO:0000256" key="2">
    <source>
        <dbReference type="ARBA" id="ARBA00023242"/>
    </source>
</evidence>
<dbReference type="InterPro" id="IPR003617">
    <property type="entry name" value="TFIIS/CRSP70_N_sub"/>
</dbReference>
<accession>A0ABP0RX19</accession>
<reference evidence="5 6" key="1">
    <citation type="submission" date="2024-02" db="EMBL/GenBank/DDBJ databases">
        <authorList>
            <person name="Chen Y."/>
            <person name="Shah S."/>
            <person name="Dougan E. K."/>
            <person name="Thang M."/>
            <person name="Chan C."/>
        </authorList>
    </citation>
    <scope>NUCLEOTIDE SEQUENCE [LARGE SCALE GENOMIC DNA]</scope>
</reference>
<dbReference type="InterPro" id="IPR035441">
    <property type="entry name" value="TFIIS/LEDGF_dom_sf"/>
</dbReference>
<name>A0ABP0RX19_9DINO</name>
<evidence type="ECO:0000256" key="1">
    <source>
        <dbReference type="ARBA" id="ARBA00004123"/>
    </source>
</evidence>